<feature type="compositionally biased region" description="Basic residues" evidence="2">
    <location>
        <begin position="465"/>
        <end position="486"/>
    </location>
</feature>
<evidence type="ECO:0000313" key="3">
    <source>
        <dbReference type="EMBL" id="JAU40929.1"/>
    </source>
</evidence>
<feature type="region of interest" description="Disordered" evidence="2">
    <location>
        <begin position="94"/>
        <end position="122"/>
    </location>
</feature>
<feature type="region of interest" description="Disordered" evidence="2">
    <location>
        <begin position="357"/>
        <end position="381"/>
    </location>
</feature>
<dbReference type="CDD" id="cd11650">
    <property type="entry name" value="AT4G37440_like"/>
    <property type="match status" value="1"/>
</dbReference>
<keyword evidence="1" id="KW-0175">Coiled coil</keyword>
<dbReference type="PANTHER" id="PTHR34057">
    <property type="entry name" value="ELONGATION FACTOR"/>
    <property type="match status" value="1"/>
</dbReference>
<evidence type="ECO:0000256" key="2">
    <source>
        <dbReference type="SAM" id="MobiDB-lite"/>
    </source>
</evidence>
<feature type="region of interest" description="Disordered" evidence="2">
    <location>
        <begin position="396"/>
        <end position="486"/>
    </location>
</feature>
<dbReference type="InterPro" id="IPR038745">
    <property type="entry name" value="AT4G37440-like"/>
</dbReference>
<feature type="compositionally biased region" description="Basic and acidic residues" evidence="2">
    <location>
        <begin position="396"/>
        <end position="409"/>
    </location>
</feature>
<sequence>MELKETKLEIDDSVTKEIGVLPKDIEEKTMPCTSNFEDHSFHNVEDHLAEDHCVGVNDASSNKEVEGEEEEEVDILECTGFNVKNELKASDCNDGTDGYSSSFGGTDSEHENEAASNDQEADSMICTDTSLPFWVRKKKMTEHWRRFIQPIMWRCKWVELKIKELQNQARMYDKEVEESRQAKKVELETLKSEELGVKAQPPLPCYSQKKRVRERRKRKRVEKTSDVASYALNHNLFSYQEYRKSYADMALNDNSRNLDKKNKSSKEETVFCEETPPLEFREGDAYLEQILLKIEAAKLEARNLKNRVDKVVNENPSKFSSVHTLKNLVGSADVLTSSEQQKPPLVIKNEVEELVAAEEKQAKSASVSSHHDTQPEEDNETADILLSEMKMSVRRREGKAIVSDEKLQKTEQTPVEEGPSRSARKRTPRNLDIVVKEEETAPKRHRVTREKPKSNVTNASSRFKLPNRKRKRGKRRSGSAALRRRT</sequence>
<proteinExistence type="predicted"/>
<reference evidence="3" key="1">
    <citation type="submission" date="2016-07" db="EMBL/GenBank/DDBJ databases">
        <title>De novo transcriptome assembly of four accessions of the metal hyperaccumulator plant Noccaea caerulescens.</title>
        <authorList>
            <person name="Blande D."/>
            <person name="Halimaa P."/>
            <person name="Tervahauta A.I."/>
            <person name="Aarts M.G."/>
            <person name="Karenlampi S.O."/>
        </authorList>
    </citation>
    <scope>NUCLEOTIDE SEQUENCE</scope>
</reference>
<protein>
    <submittedName>
        <fullName evidence="3">Uncharacterized protein</fullName>
    </submittedName>
</protein>
<gene>
    <name evidence="3" type="ORF">LC_TR2779_c0_g1_i1_g.11221</name>
</gene>
<feature type="coiled-coil region" evidence="1">
    <location>
        <begin position="155"/>
        <end position="182"/>
    </location>
</feature>
<accession>A0A1J3F9Z2</accession>
<evidence type="ECO:0000256" key="1">
    <source>
        <dbReference type="SAM" id="Coils"/>
    </source>
</evidence>
<organism evidence="3">
    <name type="scientific">Noccaea caerulescens</name>
    <name type="common">Alpine penny-cress</name>
    <name type="synonym">Thlaspi caerulescens</name>
    <dbReference type="NCBI Taxonomy" id="107243"/>
    <lineage>
        <taxon>Eukaryota</taxon>
        <taxon>Viridiplantae</taxon>
        <taxon>Streptophyta</taxon>
        <taxon>Embryophyta</taxon>
        <taxon>Tracheophyta</taxon>
        <taxon>Spermatophyta</taxon>
        <taxon>Magnoliopsida</taxon>
        <taxon>eudicotyledons</taxon>
        <taxon>Gunneridae</taxon>
        <taxon>Pentapetalae</taxon>
        <taxon>rosids</taxon>
        <taxon>malvids</taxon>
        <taxon>Brassicales</taxon>
        <taxon>Brassicaceae</taxon>
        <taxon>Coluteocarpeae</taxon>
        <taxon>Noccaea</taxon>
    </lineage>
</organism>
<feature type="coiled-coil region" evidence="1">
    <location>
        <begin position="287"/>
        <end position="314"/>
    </location>
</feature>
<dbReference type="AlphaFoldDB" id="A0A1J3F9Z2"/>
<dbReference type="PANTHER" id="PTHR34057:SF10">
    <property type="entry name" value="TRANSPOSASE, PTTA_EN_SPM, PLANT"/>
    <property type="match status" value="1"/>
</dbReference>
<dbReference type="EMBL" id="GEVK01011903">
    <property type="protein sequence ID" value="JAU40929.1"/>
    <property type="molecule type" value="Transcribed_RNA"/>
</dbReference>
<name>A0A1J3F9Z2_NOCCA</name>